<dbReference type="EMBL" id="JAUSUZ010000001">
    <property type="protein sequence ID" value="MDQ0365155.1"/>
    <property type="molecule type" value="Genomic_DNA"/>
</dbReference>
<dbReference type="RefSeq" id="WP_307237439.1">
    <property type="nucleotide sequence ID" value="NZ_JAUSUZ010000001.1"/>
</dbReference>
<evidence type="ECO:0000259" key="1">
    <source>
        <dbReference type="Pfam" id="PF05239"/>
    </source>
</evidence>
<feature type="domain" description="PRC-barrel" evidence="1">
    <location>
        <begin position="22"/>
        <end position="93"/>
    </location>
</feature>
<evidence type="ECO:0000313" key="2">
    <source>
        <dbReference type="EMBL" id="MDQ0365155.1"/>
    </source>
</evidence>
<dbReference type="PANTHER" id="PTHR36505:SF1">
    <property type="entry name" value="BLR1072 PROTEIN"/>
    <property type="match status" value="1"/>
</dbReference>
<accession>A0AAE3VY65</accession>
<dbReference type="SUPFAM" id="SSF50346">
    <property type="entry name" value="PRC-barrel domain"/>
    <property type="match status" value="1"/>
</dbReference>
<dbReference type="GO" id="GO:0030077">
    <property type="term" value="C:plasma membrane light-harvesting complex"/>
    <property type="evidence" value="ECO:0007669"/>
    <property type="project" value="InterPro"/>
</dbReference>
<dbReference type="GO" id="GO:0019684">
    <property type="term" value="P:photosynthesis, light reaction"/>
    <property type="evidence" value="ECO:0007669"/>
    <property type="project" value="InterPro"/>
</dbReference>
<gene>
    <name evidence="2" type="ORF">J2S42_001824</name>
</gene>
<organism evidence="2 3">
    <name type="scientific">Catenuloplanes indicus</name>
    <dbReference type="NCBI Taxonomy" id="137267"/>
    <lineage>
        <taxon>Bacteria</taxon>
        <taxon>Bacillati</taxon>
        <taxon>Actinomycetota</taxon>
        <taxon>Actinomycetes</taxon>
        <taxon>Micromonosporales</taxon>
        <taxon>Micromonosporaceae</taxon>
        <taxon>Catenuloplanes</taxon>
    </lineage>
</organism>
<dbReference type="PANTHER" id="PTHR36505">
    <property type="entry name" value="BLR1072 PROTEIN"/>
    <property type="match status" value="1"/>
</dbReference>
<name>A0AAE3VY65_9ACTN</name>
<sequence>MSDRAHTLTRLSDTDKVVANPDRDIRGRTVVDRNGDDLGKIHDLLIDTGEEKIRFLRVQHGGILGIGASESFIPVDAVREVTEDRVHVDLASEQVAGAPRYDPELIDQSDYYSDMYHYYGYAPYWTPGYIYPAGMYRI</sequence>
<protein>
    <submittedName>
        <fullName evidence="2">Sporulation protein YlmC with PRC-barrel domain</fullName>
    </submittedName>
</protein>
<evidence type="ECO:0000313" key="3">
    <source>
        <dbReference type="Proteomes" id="UP001240236"/>
    </source>
</evidence>
<dbReference type="AlphaFoldDB" id="A0AAE3VY65"/>
<keyword evidence="3" id="KW-1185">Reference proteome</keyword>
<dbReference type="InterPro" id="IPR014747">
    <property type="entry name" value="Bac_photo_RC_H_C"/>
</dbReference>
<dbReference type="InterPro" id="IPR011033">
    <property type="entry name" value="PRC_barrel-like_sf"/>
</dbReference>
<reference evidence="2 3" key="1">
    <citation type="submission" date="2023-07" db="EMBL/GenBank/DDBJ databases">
        <title>Sequencing the genomes of 1000 actinobacteria strains.</title>
        <authorList>
            <person name="Klenk H.-P."/>
        </authorList>
    </citation>
    <scope>NUCLEOTIDE SEQUENCE [LARGE SCALE GENOMIC DNA]</scope>
    <source>
        <strain evidence="2 3">DSM 44709</strain>
    </source>
</reference>
<dbReference type="Proteomes" id="UP001240236">
    <property type="component" value="Unassembled WGS sequence"/>
</dbReference>
<dbReference type="InterPro" id="IPR027275">
    <property type="entry name" value="PRC-brl_dom"/>
</dbReference>
<dbReference type="Gene3D" id="3.90.50.10">
    <property type="entry name" value="Photosynthetic Reaction Center, subunit H, domain 2"/>
    <property type="match status" value="1"/>
</dbReference>
<dbReference type="Pfam" id="PF05239">
    <property type="entry name" value="PRC"/>
    <property type="match status" value="1"/>
</dbReference>
<proteinExistence type="predicted"/>
<comment type="caution">
    <text evidence="2">The sequence shown here is derived from an EMBL/GenBank/DDBJ whole genome shotgun (WGS) entry which is preliminary data.</text>
</comment>